<evidence type="ECO:0000259" key="1">
    <source>
        <dbReference type="PROSITE" id="PS50042"/>
    </source>
</evidence>
<gene>
    <name evidence="2" type="ORF">LNQ49_05690</name>
</gene>
<dbReference type="SUPFAM" id="SSF51206">
    <property type="entry name" value="cAMP-binding domain-like"/>
    <property type="match status" value="1"/>
</dbReference>
<dbReference type="EMBL" id="JAJJMO010000001">
    <property type="protein sequence ID" value="MCC9071087.1"/>
    <property type="molecule type" value="Genomic_DNA"/>
</dbReference>
<accession>A0ABS8MSJ0</accession>
<dbReference type="Gene3D" id="2.60.120.10">
    <property type="entry name" value="Jelly Rolls"/>
    <property type="match status" value="1"/>
</dbReference>
<dbReference type="InterPro" id="IPR000595">
    <property type="entry name" value="cNMP-bd_dom"/>
</dbReference>
<dbReference type="Pfam" id="PF00027">
    <property type="entry name" value="cNMP_binding"/>
    <property type="match status" value="1"/>
</dbReference>
<dbReference type="InterPro" id="IPR014710">
    <property type="entry name" value="RmlC-like_jellyroll"/>
</dbReference>
<dbReference type="PROSITE" id="PS50042">
    <property type="entry name" value="CNMP_BINDING_3"/>
    <property type="match status" value="1"/>
</dbReference>
<dbReference type="Proteomes" id="UP001430919">
    <property type="component" value="Unassembled WGS sequence"/>
</dbReference>
<proteinExistence type="predicted"/>
<evidence type="ECO:0000313" key="3">
    <source>
        <dbReference type="Proteomes" id="UP001430919"/>
    </source>
</evidence>
<comment type="caution">
    <text evidence="2">The sequence shown here is derived from an EMBL/GenBank/DDBJ whole genome shotgun (WGS) entry which is preliminary data.</text>
</comment>
<evidence type="ECO:0000313" key="2">
    <source>
        <dbReference type="EMBL" id="MCC9071087.1"/>
    </source>
</evidence>
<sequence length="190" mass="22909">MQPKLIDHIKKYVKLNDEQTQLVLDNIKPITLKKKNFLLEEGQVCSSIYFVEKGCLRFFFINDKGVEQITQFAIENWWITDYMSFDTQSPSQFYLQAVENTTVYAFDHQKQEKVFDQLPQLERYFRLVLHRAYSASQIRIKYLYDYSKEESYQHFSSKFPEFIQRIPQYMLASYLNLTPEYLSEIRKKNS</sequence>
<dbReference type="CDD" id="cd00038">
    <property type="entry name" value="CAP_ED"/>
    <property type="match status" value="1"/>
</dbReference>
<feature type="domain" description="Cyclic nucleotide-binding" evidence="1">
    <location>
        <begin position="11"/>
        <end position="59"/>
    </location>
</feature>
<reference evidence="2" key="1">
    <citation type="submission" date="2021-11" db="EMBL/GenBank/DDBJ databases">
        <title>Description of novel Flavobacterium species.</title>
        <authorList>
            <person name="Saticioglu I.B."/>
            <person name="Ay H."/>
            <person name="Altun S."/>
            <person name="Duman M."/>
        </authorList>
    </citation>
    <scope>NUCLEOTIDE SEQUENCE</scope>
    <source>
        <strain evidence="2">F-65</strain>
    </source>
</reference>
<dbReference type="InterPro" id="IPR018490">
    <property type="entry name" value="cNMP-bd_dom_sf"/>
</dbReference>
<dbReference type="RefSeq" id="WP_229987717.1">
    <property type="nucleotide sequence ID" value="NZ_JAJJMO010000001.1"/>
</dbReference>
<protein>
    <submittedName>
        <fullName evidence="2">Crp/Fnr family transcriptional regulator</fullName>
    </submittedName>
</protein>
<name>A0ABS8MSJ0_9FLAO</name>
<keyword evidence="3" id="KW-1185">Reference proteome</keyword>
<organism evidence="2 3">
    <name type="scientific">Flavobacterium pisciphilum</name>
    <dbReference type="NCBI Taxonomy" id="2893755"/>
    <lineage>
        <taxon>Bacteria</taxon>
        <taxon>Pseudomonadati</taxon>
        <taxon>Bacteroidota</taxon>
        <taxon>Flavobacteriia</taxon>
        <taxon>Flavobacteriales</taxon>
        <taxon>Flavobacteriaceae</taxon>
        <taxon>Flavobacterium</taxon>
    </lineage>
</organism>